<dbReference type="RefSeq" id="WP_058596828.1">
    <property type="nucleotide sequence ID" value="NZ_LDRU01000058.1"/>
</dbReference>
<proteinExistence type="inferred from homology"/>
<feature type="signal peptide" evidence="5">
    <location>
        <begin position="1"/>
        <end position="28"/>
    </location>
</feature>
<evidence type="ECO:0000256" key="4">
    <source>
        <dbReference type="ARBA" id="ARBA00022729"/>
    </source>
</evidence>
<comment type="caution">
    <text evidence="7">The sequence shown here is derived from an EMBL/GenBank/DDBJ whole genome shotgun (WGS) entry which is preliminary data.</text>
</comment>
<evidence type="ECO:0000313" key="7">
    <source>
        <dbReference type="EMBL" id="KTS08299.1"/>
    </source>
</evidence>
<accession>A0A147F3T1</accession>
<dbReference type="InterPro" id="IPR051313">
    <property type="entry name" value="Bact_iron-sidero_bind"/>
</dbReference>
<dbReference type="OrthoDB" id="9797850at2"/>
<reference evidence="7 8" key="1">
    <citation type="journal article" date="2016" name="Front. Microbiol.">
        <title>Genomic Resource of Rice Seed Associated Bacteria.</title>
        <authorList>
            <person name="Midha S."/>
            <person name="Bansal K."/>
            <person name="Sharma S."/>
            <person name="Kumar N."/>
            <person name="Patil P.P."/>
            <person name="Chaudhry V."/>
            <person name="Patil P.B."/>
        </authorList>
    </citation>
    <scope>NUCLEOTIDE SEQUENCE [LARGE SCALE GENOMIC DNA]</scope>
    <source>
        <strain evidence="7 8">RSA3</strain>
    </source>
</reference>
<dbReference type="EMBL" id="LDRV01000105">
    <property type="protein sequence ID" value="KTS08299.1"/>
    <property type="molecule type" value="Genomic_DNA"/>
</dbReference>
<dbReference type="Pfam" id="PF01497">
    <property type="entry name" value="Peripla_BP_2"/>
    <property type="match status" value="1"/>
</dbReference>
<protein>
    <recommendedName>
        <fullName evidence="6">Fe/B12 periplasmic-binding domain-containing protein</fullName>
    </recommendedName>
</protein>
<dbReference type="PROSITE" id="PS51257">
    <property type="entry name" value="PROKAR_LIPOPROTEIN"/>
    <property type="match status" value="1"/>
</dbReference>
<dbReference type="AlphaFoldDB" id="A0A147F3T1"/>
<dbReference type="PROSITE" id="PS50983">
    <property type="entry name" value="FE_B12_PBP"/>
    <property type="match status" value="1"/>
</dbReference>
<evidence type="ECO:0000259" key="6">
    <source>
        <dbReference type="PROSITE" id="PS50983"/>
    </source>
</evidence>
<feature type="domain" description="Fe/B12 periplasmic-binding" evidence="6">
    <location>
        <begin position="57"/>
        <end position="323"/>
    </location>
</feature>
<feature type="chain" id="PRO_5039691420" description="Fe/B12 periplasmic-binding domain-containing protein" evidence="5">
    <location>
        <begin position="29"/>
        <end position="323"/>
    </location>
</feature>
<dbReference type="PANTHER" id="PTHR30532:SF1">
    <property type="entry name" value="IRON(3+)-HYDROXAMATE-BINDING PROTEIN FHUD"/>
    <property type="match status" value="1"/>
</dbReference>
<comment type="similarity">
    <text evidence="2">Belongs to the bacterial solute-binding protein 8 family.</text>
</comment>
<dbReference type="PANTHER" id="PTHR30532">
    <property type="entry name" value="IRON III DICITRATE-BINDING PERIPLASMIC PROTEIN"/>
    <property type="match status" value="1"/>
</dbReference>
<dbReference type="PATRIC" id="fig|2033.5.peg.2554"/>
<evidence type="ECO:0000256" key="5">
    <source>
        <dbReference type="SAM" id="SignalP"/>
    </source>
</evidence>
<keyword evidence="4 5" id="KW-0732">Signal</keyword>
<dbReference type="Gene3D" id="3.40.50.1980">
    <property type="entry name" value="Nitrogenase molybdenum iron protein domain"/>
    <property type="match status" value="2"/>
</dbReference>
<name>A0A147F3T1_MICTE</name>
<organism evidence="7 8">
    <name type="scientific">Microbacterium testaceum</name>
    <name type="common">Aureobacterium testaceum</name>
    <name type="synonym">Brevibacterium testaceum</name>
    <dbReference type="NCBI Taxonomy" id="2033"/>
    <lineage>
        <taxon>Bacteria</taxon>
        <taxon>Bacillati</taxon>
        <taxon>Actinomycetota</taxon>
        <taxon>Actinomycetes</taxon>
        <taxon>Micrococcales</taxon>
        <taxon>Microbacteriaceae</taxon>
        <taxon>Microbacterium</taxon>
    </lineage>
</organism>
<evidence type="ECO:0000256" key="3">
    <source>
        <dbReference type="ARBA" id="ARBA00022448"/>
    </source>
</evidence>
<dbReference type="GO" id="GO:1901678">
    <property type="term" value="P:iron coordination entity transport"/>
    <property type="evidence" value="ECO:0007669"/>
    <property type="project" value="UniProtKB-ARBA"/>
</dbReference>
<dbReference type="InterPro" id="IPR002491">
    <property type="entry name" value="ABC_transptr_periplasmic_BD"/>
</dbReference>
<dbReference type="Proteomes" id="UP000072189">
    <property type="component" value="Unassembled WGS sequence"/>
</dbReference>
<gene>
    <name evidence="7" type="ORF">RSA3_15735</name>
</gene>
<keyword evidence="3" id="KW-0813">Transport</keyword>
<sequence length="323" mass="32315">MRSRPILATALVLSGAALLAGCSSSAAAPASSGAAGAYPVTVTDCGTDVQIDARPERVLTVGTAAVELLDAAGASSSITARTAEFGAALSDSITDPPSDDLIIDPADPTTETIVGATPDLVFGYGLFSADPAQVKAAGIPILTVQGECGHDASTDSEAVDLHTVTDDVRRLGTVFGTSDTADAAADALDARITAATRPATGDSAAWVYYFSSEDPISAYGGAGLPAAVLTAAGLDNVYGDQSDAYLTVSTESLLAAQPTWIVLTHGLYGETAEQAREKLLAEPGIGELDAVKAGRIVMVGADTSSPSPAAVAGLEAIASGTRD</sequence>
<evidence type="ECO:0000256" key="2">
    <source>
        <dbReference type="ARBA" id="ARBA00008814"/>
    </source>
</evidence>
<dbReference type="SUPFAM" id="SSF53807">
    <property type="entry name" value="Helical backbone' metal receptor"/>
    <property type="match status" value="1"/>
</dbReference>
<evidence type="ECO:0000256" key="1">
    <source>
        <dbReference type="ARBA" id="ARBA00004196"/>
    </source>
</evidence>
<evidence type="ECO:0000313" key="8">
    <source>
        <dbReference type="Proteomes" id="UP000072189"/>
    </source>
</evidence>
<dbReference type="GO" id="GO:0030288">
    <property type="term" value="C:outer membrane-bounded periplasmic space"/>
    <property type="evidence" value="ECO:0007669"/>
    <property type="project" value="TreeGrafter"/>
</dbReference>
<comment type="subcellular location">
    <subcellularLocation>
        <location evidence="1">Cell envelope</location>
    </subcellularLocation>
</comment>